<accession>A0A1G4QL01</accession>
<dbReference type="Proteomes" id="UP000198889">
    <property type="component" value="Unassembled WGS sequence"/>
</dbReference>
<sequence>MGSEASDGIDAGAVRKVPVGKPVWETPVIEVAPMAGAQVSEAGTGEETVTS</sequence>
<dbReference type="STRING" id="177413.SAMN05660859_1285"/>
<dbReference type="EMBL" id="FMTP01000001">
    <property type="protein sequence ID" value="SCW45313.1"/>
    <property type="molecule type" value="Genomic_DNA"/>
</dbReference>
<keyword evidence="2" id="KW-1185">Reference proteome</keyword>
<protein>
    <submittedName>
        <fullName evidence="1">Uncharacterized protein</fullName>
    </submittedName>
</protein>
<organism evidence="1 2">
    <name type="scientific">Ancylobacter rudongensis</name>
    <dbReference type="NCBI Taxonomy" id="177413"/>
    <lineage>
        <taxon>Bacteria</taxon>
        <taxon>Pseudomonadati</taxon>
        <taxon>Pseudomonadota</taxon>
        <taxon>Alphaproteobacteria</taxon>
        <taxon>Hyphomicrobiales</taxon>
        <taxon>Xanthobacteraceae</taxon>
        <taxon>Ancylobacter</taxon>
    </lineage>
</organism>
<evidence type="ECO:0000313" key="2">
    <source>
        <dbReference type="Proteomes" id="UP000198889"/>
    </source>
</evidence>
<dbReference type="RefSeq" id="WP_162841755.1">
    <property type="nucleotide sequence ID" value="NZ_FMTP01000001.1"/>
</dbReference>
<reference evidence="2" key="1">
    <citation type="submission" date="2016-10" db="EMBL/GenBank/DDBJ databases">
        <authorList>
            <person name="Varghese N."/>
            <person name="Submissions S."/>
        </authorList>
    </citation>
    <scope>NUCLEOTIDE SEQUENCE [LARGE SCALE GENOMIC DNA]</scope>
    <source>
        <strain evidence="2">CGMCC 1.1761</strain>
    </source>
</reference>
<name>A0A1G4QL01_9HYPH</name>
<gene>
    <name evidence="1" type="ORF">SAMN05660859_1285</name>
</gene>
<proteinExistence type="predicted"/>
<evidence type="ECO:0000313" key="1">
    <source>
        <dbReference type="EMBL" id="SCW45313.1"/>
    </source>
</evidence>
<dbReference type="AlphaFoldDB" id="A0A1G4QL01"/>